<sequence length="306" mass="35126">MKMQWPELSYQKGKSTYETLQLWTQIVGKIKLARLPWVNHSWNITLHITPTGLSTQTIPYQDQHFQIDFDFIVHQLKITSTKREVKQFALNNLSVADFYKQIFENLRELEIDLEINTMPSEIFGKITPFELDTEHVGYDPDRASAFHQALLNIQDVFMLFRTKFTGKASPVHFFWGGFDLALAFFSGRKAPKHPGKVPGMPDWVLQDAYSSEVSDAGFWTGSETLPEAAFYCYLYPEPEGYKEANVSPPEAYYNHTLGEFILPYVAVQNAADPQAKLLEFLESTYAIGSGLAKWNEELFEQEVKLN</sequence>
<name>A0ABR9WAC2_9BACT</name>
<evidence type="ECO:0008006" key="3">
    <source>
        <dbReference type="Google" id="ProtNLM"/>
    </source>
</evidence>
<proteinExistence type="predicted"/>
<dbReference type="InterPro" id="IPR046038">
    <property type="entry name" value="DUF5996"/>
</dbReference>
<evidence type="ECO:0000313" key="2">
    <source>
        <dbReference type="Proteomes" id="UP000634134"/>
    </source>
</evidence>
<protein>
    <recommendedName>
        <fullName evidence="3">Ava_C0101 and related proteins</fullName>
    </recommendedName>
</protein>
<dbReference type="Pfam" id="PF19459">
    <property type="entry name" value="DUF5996"/>
    <property type="match status" value="1"/>
</dbReference>
<organism evidence="1 2">
    <name type="scientific">Dyadobacter subterraneus</name>
    <dbReference type="NCBI Taxonomy" id="2773304"/>
    <lineage>
        <taxon>Bacteria</taxon>
        <taxon>Pseudomonadati</taxon>
        <taxon>Bacteroidota</taxon>
        <taxon>Cytophagia</taxon>
        <taxon>Cytophagales</taxon>
        <taxon>Spirosomataceae</taxon>
        <taxon>Dyadobacter</taxon>
    </lineage>
</organism>
<dbReference type="Proteomes" id="UP000634134">
    <property type="component" value="Unassembled WGS sequence"/>
</dbReference>
<evidence type="ECO:0000313" key="1">
    <source>
        <dbReference type="EMBL" id="MBE9461331.1"/>
    </source>
</evidence>
<comment type="caution">
    <text evidence="1">The sequence shown here is derived from an EMBL/GenBank/DDBJ whole genome shotgun (WGS) entry which is preliminary data.</text>
</comment>
<accession>A0ABR9WAC2</accession>
<gene>
    <name evidence="1" type="ORF">IEE83_05500</name>
</gene>
<reference evidence="2" key="1">
    <citation type="submission" date="2023-07" db="EMBL/GenBank/DDBJ databases">
        <title>Dyadobacter sp. nov 'subterranea' isolated from contaminted grondwater.</title>
        <authorList>
            <person name="Szabo I."/>
            <person name="Al-Omari J."/>
            <person name="Szerdahelyi S.G."/>
            <person name="Rado J."/>
        </authorList>
    </citation>
    <scope>NUCLEOTIDE SEQUENCE [LARGE SCALE GENOMIC DNA]</scope>
    <source>
        <strain evidence="2">UP-52</strain>
    </source>
</reference>
<dbReference type="RefSeq" id="WP_194119601.1">
    <property type="nucleotide sequence ID" value="NZ_JACYGY010000001.1"/>
</dbReference>
<keyword evidence="2" id="KW-1185">Reference proteome</keyword>
<dbReference type="EMBL" id="JACYGY010000001">
    <property type="protein sequence ID" value="MBE9461331.1"/>
    <property type="molecule type" value="Genomic_DNA"/>
</dbReference>